<keyword evidence="9" id="KW-0902">Two-component regulatory system</keyword>
<evidence type="ECO:0000256" key="6">
    <source>
        <dbReference type="ARBA" id="ARBA00022692"/>
    </source>
</evidence>
<dbReference type="Gene3D" id="6.10.340.10">
    <property type="match status" value="1"/>
</dbReference>
<keyword evidence="10 11" id="KW-0472">Membrane</keyword>
<dbReference type="Gene3D" id="3.30.565.10">
    <property type="entry name" value="Histidine kinase-like ATPase, C-terminal domain"/>
    <property type="match status" value="1"/>
</dbReference>
<dbReference type="InterPro" id="IPR005467">
    <property type="entry name" value="His_kinase_dom"/>
</dbReference>
<dbReference type="InterPro" id="IPR036097">
    <property type="entry name" value="HisK_dim/P_sf"/>
</dbReference>
<dbReference type="InterPro" id="IPR003661">
    <property type="entry name" value="HisK_dim/P_dom"/>
</dbReference>
<dbReference type="Gene3D" id="1.10.287.130">
    <property type="match status" value="1"/>
</dbReference>
<evidence type="ECO:0000259" key="14">
    <source>
        <dbReference type="PROSITE" id="PS50885"/>
    </source>
</evidence>
<keyword evidence="16" id="KW-1185">Reference proteome</keyword>
<dbReference type="Pfam" id="PF00512">
    <property type="entry name" value="HisKA"/>
    <property type="match status" value="1"/>
</dbReference>
<organism evidence="15 16">
    <name type="scientific">Mycolicibacterium cosmeticum</name>
    <dbReference type="NCBI Taxonomy" id="258533"/>
    <lineage>
        <taxon>Bacteria</taxon>
        <taxon>Bacillati</taxon>
        <taxon>Actinomycetota</taxon>
        <taxon>Actinomycetes</taxon>
        <taxon>Mycobacteriales</taxon>
        <taxon>Mycobacteriaceae</taxon>
        <taxon>Mycolicibacterium</taxon>
    </lineage>
</organism>
<keyword evidence="6 11" id="KW-0812">Transmembrane</keyword>
<dbReference type="Pfam" id="PF02518">
    <property type="entry name" value="HATPase_c"/>
    <property type="match status" value="1"/>
</dbReference>
<evidence type="ECO:0000259" key="13">
    <source>
        <dbReference type="PROSITE" id="PS50109"/>
    </source>
</evidence>
<evidence type="ECO:0000256" key="8">
    <source>
        <dbReference type="ARBA" id="ARBA00022989"/>
    </source>
</evidence>
<dbReference type="Proteomes" id="UP000028870">
    <property type="component" value="Unassembled WGS sequence"/>
</dbReference>
<keyword evidence="5" id="KW-0808">Transferase</keyword>
<dbReference type="InterPro" id="IPR003660">
    <property type="entry name" value="HAMP_dom"/>
</dbReference>
<dbReference type="RefSeq" id="WP_036401488.1">
    <property type="nucleotide sequence ID" value="NZ_CCBB010000003.1"/>
</dbReference>
<feature type="transmembrane region" description="Helical" evidence="11">
    <location>
        <begin position="21"/>
        <end position="47"/>
    </location>
</feature>
<dbReference type="CDD" id="cd00075">
    <property type="entry name" value="HATPase"/>
    <property type="match status" value="1"/>
</dbReference>
<dbReference type="PRINTS" id="PR00344">
    <property type="entry name" value="BCTRLSENSOR"/>
</dbReference>
<dbReference type="AlphaFoldDB" id="W9AVU9"/>
<dbReference type="EC" id="2.7.13.3" evidence="3"/>
<dbReference type="InterPro" id="IPR006020">
    <property type="entry name" value="PTB/PI_dom"/>
</dbReference>
<dbReference type="SUPFAM" id="SSF47384">
    <property type="entry name" value="Homodimeric domain of signal transducing histidine kinase"/>
    <property type="match status" value="1"/>
</dbReference>
<evidence type="ECO:0000313" key="16">
    <source>
        <dbReference type="Proteomes" id="UP000028870"/>
    </source>
</evidence>
<dbReference type="SUPFAM" id="SSF55874">
    <property type="entry name" value="ATPase domain of HSP90 chaperone/DNA topoisomerase II/histidine kinase"/>
    <property type="match status" value="1"/>
</dbReference>
<evidence type="ECO:0000256" key="9">
    <source>
        <dbReference type="ARBA" id="ARBA00023012"/>
    </source>
</evidence>
<dbReference type="GO" id="GO:0000155">
    <property type="term" value="F:phosphorelay sensor kinase activity"/>
    <property type="evidence" value="ECO:0007669"/>
    <property type="project" value="InterPro"/>
</dbReference>
<comment type="subcellular location">
    <subcellularLocation>
        <location evidence="2">Cell membrane</location>
    </subcellularLocation>
</comment>
<keyword evidence="8 11" id="KW-1133">Transmembrane helix</keyword>
<sequence>MTSSTTVQRSAFGWPRPRFGLGARLLGAQALVLLAGGLTTLVVAAVVGPPLFREHLRRAGVGHGSDEQFHAEQAYRYATALSTAVAVAVAALAALVVSAYFSRRLQRSVSEVSAAASALAAGHYDIRVAPAGLGTDFDSLAAAFNQMAQRLGSVELTRQRMFSDLAHEIRTPVSVLEVYLQAVEDGVRVMDAETMSMLRGQADRLVRFSQDFAALARAEEGGASLDLQLGAAAPVVRDAVAAAAGGYAAKSVALTSELPAELPQVRWDPQRIGQVLQNLLDNALRHTPAGGRVHVRVTADQRNLTVTVSDNGDGIPAEHLPHIFERFYRVDAARDRQHGGAGIGLAISKAFAEAHHGDLTATSAGPGHGATFTLVVPITGPTA</sequence>
<dbReference type="InterPro" id="IPR050428">
    <property type="entry name" value="TCS_sensor_his_kinase"/>
</dbReference>
<name>W9AVU9_MYCCO</name>
<evidence type="ECO:0000259" key="12">
    <source>
        <dbReference type="PROSITE" id="PS01179"/>
    </source>
</evidence>
<dbReference type="eggNOG" id="COG5002">
    <property type="taxonomic scope" value="Bacteria"/>
</dbReference>
<comment type="catalytic activity">
    <reaction evidence="1">
        <text>ATP + protein L-histidine = ADP + protein N-phospho-L-histidine.</text>
        <dbReference type="EC" id="2.7.13.3"/>
    </reaction>
</comment>
<dbReference type="CDD" id="cd00082">
    <property type="entry name" value="HisKA"/>
    <property type="match status" value="1"/>
</dbReference>
<evidence type="ECO:0000256" key="5">
    <source>
        <dbReference type="ARBA" id="ARBA00022679"/>
    </source>
</evidence>
<evidence type="ECO:0000256" key="10">
    <source>
        <dbReference type="ARBA" id="ARBA00023136"/>
    </source>
</evidence>
<dbReference type="Pfam" id="PF00672">
    <property type="entry name" value="HAMP"/>
    <property type="match status" value="1"/>
</dbReference>
<dbReference type="PROSITE" id="PS50109">
    <property type="entry name" value="HIS_KIN"/>
    <property type="match status" value="1"/>
</dbReference>
<keyword evidence="4" id="KW-0597">Phosphoprotein</keyword>
<dbReference type="PROSITE" id="PS01179">
    <property type="entry name" value="PID"/>
    <property type="match status" value="1"/>
</dbReference>
<dbReference type="PANTHER" id="PTHR45436">
    <property type="entry name" value="SENSOR HISTIDINE KINASE YKOH"/>
    <property type="match status" value="1"/>
</dbReference>
<accession>W9AVU9</accession>
<feature type="transmembrane region" description="Helical" evidence="11">
    <location>
        <begin position="77"/>
        <end position="101"/>
    </location>
</feature>
<feature type="domain" description="HAMP" evidence="14">
    <location>
        <begin position="103"/>
        <end position="156"/>
    </location>
</feature>
<dbReference type="SMART" id="SM00388">
    <property type="entry name" value="HisKA"/>
    <property type="match status" value="1"/>
</dbReference>
<dbReference type="OrthoDB" id="9757990at2"/>
<dbReference type="SMART" id="SM00387">
    <property type="entry name" value="HATPase_c"/>
    <property type="match status" value="1"/>
</dbReference>
<evidence type="ECO:0000256" key="1">
    <source>
        <dbReference type="ARBA" id="ARBA00000085"/>
    </source>
</evidence>
<protein>
    <recommendedName>
        <fullName evidence="3">histidine kinase</fullName>
        <ecNumber evidence="3">2.7.13.3</ecNumber>
    </recommendedName>
</protein>
<keyword evidence="7 15" id="KW-0418">Kinase</keyword>
<comment type="caution">
    <text evidence="15">The sequence shown here is derived from an EMBL/GenBank/DDBJ whole genome shotgun (WGS) entry which is preliminary data.</text>
</comment>
<dbReference type="InterPro" id="IPR003594">
    <property type="entry name" value="HATPase_dom"/>
</dbReference>
<proteinExistence type="predicted"/>
<dbReference type="PROSITE" id="PS50885">
    <property type="entry name" value="HAMP"/>
    <property type="match status" value="1"/>
</dbReference>
<evidence type="ECO:0000256" key="7">
    <source>
        <dbReference type="ARBA" id="ARBA00022777"/>
    </source>
</evidence>
<dbReference type="PANTHER" id="PTHR45436:SF5">
    <property type="entry name" value="SENSOR HISTIDINE KINASE TRCS"/>
    <property type="match status" value="1"/>
</dbReference>
<dbReference type="InterPro" id="IPR004358">
    <property type="entry name" value="Sig_transdc_His_kin-like_C"/>
</dbReference>
<evidence type="ECO:0000256" key="3">
    <source>
        <dbReference type="ARBA" id="ARBA00012438"/>
    </source>
</evidence>
<gene>
    <name evidence="15" type="ORF">BN977_04452</name>
</gene>
<dbReference type="FunFam" id="3.30.565.10:FF:000006">
    <property type="entry name" value="Sensor histidine kinase WalK"/>
    <property type="match status" value="1"/>
</dbReference>
<feature type="domain" description="Histidine kinase" evidence="13">
    <location>
        <begin position="164"/>
        <end position="380"/>
    </location>
</feature>
<dbReference type="EMBL" id="CCBB010000003">
    <property type="protein sequence ID" value="CDO09628.1"/>
    <property type="molecule type" value="Genomic_DNA"/>
</dbReference>
<evidence type="ECO:0000256" key="11">
    <source>
        <dbReference type="SAM" id="Phobius"/>
    </source>
</evidence>
<reference evidence="15" key="2">
    <citation type="submission" date="2014-03" db="EMBL/GenBank/DDBJ databases">
        <authorList>
            <person name="Urmite Genomes"/>
        </authorList>
    </citation>
    <scope>NUCLEOTIDE SEQUENCE</scope>
    <source>
        <strain evidence="15">DSM 44829</strain>
    </source>
</reference>
<dbReference type="GO" id="GO:0005886">
    <property type="term" value="C:plasma membrane"/>
    <property type="evidence" value="ECO:0007669"/>
    <property type="project" value="UniProtKB-SubCell"/>
</dbReference>
<reference evidence="15" key="1">
    <citation type="submission" date="2014-03" db="EMBL/GenBank/DDBJ databases">
        <title>Draft Genome Sequence of Mycobacterium cosmeticum DSM 44829.</title>
        <authorList>
            <person name="Croce O."/>
            <person name="Robert C."/>
            <person name="Raoult D."/>
            <person name="Drancourt M."/>
        </authorList>
    </citation>
    <scope>NUCLEOTIDE SEQUENCE [LARGE SCALE GENOMIC DNA]</scope>
    <source>
        <strain evidence="15">DSM 44829</strain>
    </source>
</reference>
<evidence type="ECO:0000313" key="15">
    <source>
        <dbReference type="EMBL" id="CDO09628.1"/>
    </source>
</evidence>
<dbReference type="InterPro" id="IPR036890">
    <property type="entry name" value="HATPase_C_sf"/>
</dbReference>
<dbReference type="SMART" id="SM00304">
    <property type="entry name" value="HAMP"/>
    <property type="match status" value="1"/>
</dbReference>
<evidence type="ECO:0000256" key="4">
    <source>
        <dbReference type="ARBA" id="ARBA00022553"/>
    </source>
</evidence>
<evidence type="ECO:0000256" key="2">
    <source>
        <dbReference type="ARBA" id="ARBA00004236"/>
    </source>
</evidence>
<feature type="domain" description="PID" evidence="12">
    <location>
        <begin position="148"/>
        <end position="208"/>
    </location>
</feature>
<dbReference type="SUPFAM" id="SSF158472">
    <property type="entry name" value="HAMP domain-like"/>
    <property type="match status" value="1"/>
</dbReference>
<dbReference type="STRING" id="258533.BN977_04452"/>